<dbReference type="OrthoDB" id="9761532at2"/>
<dbReference type="InterPro" id="IPR036264">
    <property type="entry name" value="Bact_exopeptidase_dim_dom"/>
</dbReference>
<dbReference type="PANTHER" id="PTHR43808:SF31">
    <property type="entry name" value="N-ACETYL-L-CITRULLINE DEACETYLASE"/>
    <property type="match status" value="1"/>
</dbReference>
<dbReference type="InterPro" id="IPR050072">
    <property type="entry name" value="Peptidase_M20A"/>
</dbReference>
<gene>
    <name evidence="4" type="ORF">DW099_17545</name>
</gene>
<evidence type="ECO:0000256" key="2">
    <source>
        <dbReference type="ARBA" id="ARBA00022801"/>
    </source>
</evidence>
<dbReference type="Gene3D" id="3.40.630.10">
    <property type="entry name" value="Zn peptidases"/>
    <property type="match status" value="2"/>
</dbReference>
<dbReference type="Proteomes" id="UP000284841">
    <property type="component" value="Unassembled WGS sequence"/>
</dbReference>
<dbReference type="EMBL" id="QRMS01000007">
    <property type="protein sequence ID" value="RHJ84006.1"/>
    <property type="molecule type" value="Genomic_DNA"/>
</dbReference>
<dbReference type="SMART" id="SM00346">
    <property type="entry name" value="HTH_ICLR"/>
    <property type="match status" value="1"/>
</dbReference>
<dbReference type="STRING" id="1776384.GCA_900086585_00369"/>
<dbReference type="GO" id="GO:0006526">
    <property type="term" value="P:L-arginine biosynthetic process"/>
    <property type="evidence" value="ECO:0007669"/>
    <property type="project" value="TreeGrafter"/>
</dbReference>
<proteinExistence type="predicted"/>
<keyword evidence="5" id="KW-1185">Reference proteome</keyword>
<dbReference type="SUPFAM" id="SSF55031">
    <property type="entry name" value="Bacterial exopeptidase dimerisation domain"/>
    <property type="match status" value="1"/>
</dbReference>
<dbReference type="CDD" id="cd00090">
    <property type="entry name" value="HTH_ARSR"/>
    <property type="match status" value="1"/>
</dbReference>
<dbReference type="RefSeq" id="WP_118336534.1">
    <property type="nucleotide sequence ID" value="NZ_AP025567.1"/>
</dbReference>
<evidence type="ECO:0000256" key="1">
    <source>
        <dbReference type="ARBA" id="ARBA00022723"/>
    </source>
</evidence>
<protein>
    <submittedName>
        <fullName evidence="4">M20/M25/M40 family metallo-hydrolase</fullName>
    </submittedName>
</protein>
<dbReference type="InterPro" id="IPR011991">
    <property type="entry name" value="ArsR-like_HTH"/>
</dbReference>
<dbReference type="GO" id="GO:0046872">
    <property type="term" value="F:metal ion binding"/>
    <property type="evidence" value="ECO:0007669"/>
    <property type="project" value="UniProtKB-KW"/>
</dbReference>
<dbReference type="InterPro" id="IPR036390">
    <property type="entry name" value="WH_DNA-bd_sf"/>
</dbReference>
<comment type="caution">
    <text evidence="4">The sequence shown here is derived from an EMBL/GenBank/DDBJ whole genome shotgun (WGS) entry which is preliminary data.</text>
</comment>
<dbReference type="PANTHER" id="PTHR43808">
    <property type="entry name" value="ACETYLORNITHINE DEACETYLASE"/>
    <property type="match status" value="1"/>
</dbReference>
<dbReference type="GO" id="GO:0003677">
    <property type="term" value="F:DNA binding"/>
    <property type="evidence" value="ECO:0007669"/>
    <property type="project" value="InterPro"/>
</dbReference>
<dbReference type="Pfam" id="PF01546">
    <property type="entry name" value="Peptidase_M20"/>
    <property type="match status" value="1"/>
</dbReference>
<dbReference type="SUPFAM" id="SSF46785">
    <property type="entry name" value="Winged helix' DNA-binding domain"/>
    <property type="match status" value="1"/>
</dbReference>
<dbReference type="Pfam" id="PF09339">
    <property type="entry name" value="HTH_IclR"/>
    <property type="match status" value="1"/>
</dbReference>
<reference evidence="4 5" key="1">
    <citation type="submission" date="2018-08" db="EMBL/GenBank/DDBJ databases">
        <title>A genome reference for cultivated species of the human gut microbiota.</title>
        <authorList>
            <person name="Zou Y."/>
            <person name="Xue W."/>
            <person name="Luo G."/>
        </authorList>
    </citation>
    <scope>NUCLEOTIDE SEQUENCE [LARGE SCALE GENOMIC DNA]</scope>
    <source>
        <strain evidence="4 5">AM07-24</strain>
    </source>
</reference>
<dbReference type="SUPFAM" id="SSF53187">
    <property type="entry name" value="Zn-dependent exopeptidases"/>
    <property type="match status" value="1"/>
</dbReference>
<dbReference type="GO" id="GO:0006355">
    <property type="term" value="P:regulation of DNA-templated transcription"/>
    <property type="evidence" value="ECO:0007669"/>
    <property type="project" value="InterPro"/>
</dbReference>
<dbReference type="InterPro" id="IPR036388">
    <property type="entry name" value="WH-like_DNA-bd_sf"/>
</dbReference>
<dbReference type="GO" id="GO:0008777">
    <property type="term" value="F:acetylornithine deacetylase activity"/>
    <property type="evidence" value="ECO:0007669"/>
    <property type="project" value="TreeGrafter"/>
</dbReference>
<feature type="domain" description="HTH iclR-type" evidence="3">
    <location>
        <begin position="439"/>
        <end position="501"/>
    </location>
</feature>
<organism evidence="4 5">
    <name type="scientific">Emergencia timonensis</name>
    <dbReference type="NCBI Taxonomy" id="1776384"/>
    <lineage>
        <taxon>Bacteria</taxon>
        <taxon>Bacillati</taxon>
        <taxon>Bacillota</taxon>
        <taxon>Clostridia</taxon>
        <taxon>Peptostreptococcales</taxon>
        <taxon>Anaerovoracaceae</taxon>
        <taxon>Emergencia</taxon>
    </lineage>
</organism>
<dbReference type="InterPro" id="IPR005471">
    <property type="entry name" value="Tscrpt_reg_IclR_N"/>
</dbReference>
<dbReference type="Gene3D" id="1.10.10.10">
    <property type="entry name" value="Winged helix-like DNA-binding domain superfamily/Winged helix DNA-binding domain"/>
    <property type="match status" value="1"/>
</dbReference>
<keyword evidence="1" id="KW-0479">Metal-binding</keyword>
<evidence type="ECO:0000313" key="4">
    <source>
        <dbReference type="EMBL" id="RHJ84006.1"/>
    </source>
</evidence>
<evidence type="ECO:0000313" key="5">
    <source>
        <dbReference type="Proteomes" id="UP000284841"/>
    </source>
</evidence>
<evidence type="ECO:0000259" key="3">
    <source>
        <dbReference type="PROSITE" id="PS51077"/>
    </source>
</evidence>
<dbReference type="PROSITE" id="PS51077">
    <property type="entry name" value="HTH_ICLR"/>
    <property type="match status" value="1"/>
</dbReference>
<name>A0A415DUU7_9FIRM</name>
<sequence length="515" mass="57676">MRNKIDSYIKAKRSEMIEDILELIRIKSINGCAAENTEALNLFLQKAEAMGFKTMKTSTGDVGIVELGSGDQTLGILVHMDVVGIGDTDKWTYPPFEGRVAKGFLWGRGVVDDKGPAVMCLYALKAIKELEIPLNKRVWLIVGTSEEAEWTDIASFKKEFPVPDFGFSPDGDFPIYNSEKGYCDVQMRFMEPCIDILEKLDSGDSPNTIPSRAEVKIRNQENLVFHGISCHSSAPAIGINAISKMAVELGYRTEFNFIRFLNDFLAKDYNGEKLGMDKNVHADLTPTQRSIIVPTILKREGDKVLLNVNVRSCTGVSKEDVIAAFMRQKEKYSFEMELYDFLEPMFVDEKEEFLQVMAEVYADYGYESSFQSALGTSYAKSMKHFVSFGPVFQTEPSCAHMEDERMSITAMITATQIYTTYIATMASPIGGIRKNAEKMTSLEKALFLLSLFTDPPYHYDVPGLVELTGMNRTTVYRNLSTLEKAGLLQKDPTTKAYSLGPLAEKMGEKANDIRT</sequence>
<dbReference type="InterPro" id="IPR002933">
    <property type="entry name" value="Peptidase_M20"/>
</dbReference>
<dbReference type="AlphaFoldDB" id="A0A415DUU7"/>
<accession>A0A415DUU7</accession>
<keyword evidence="2 4" id="KW-0378">Hydrolase</keyword>